<protein>
    <recommendedName>
        <fullName evidence="3">Virion structural protein</fullName>
    </recommendedName>
</protein>
<sequence length="317" mass="33252">MAYITGTAASLADLKTAIENVCTANGWALADGILSKSGAFFKLTANAGTYPSLVLNGGTSKTGSTLNGQPTQPQANAGAMIGSPNGNTIVFPINYEIYLFTDPDEVYCVINYNSDFYQQLSFGKSDIPGIGGAAAWFTGSMGTGNSLTSTGGSRVYMSSSQTSCGTTPHNGIACGLWFESGSAGSYHSSFVHSNLDGVSNWRCASNATVGTGGYGISYAASLLGSLPNLSNQATILLPVKAIIYRNDAGRTIAANPKNVRYLRIDNVVPGEIVTFGADQWKVYPFHRKDSTQRNGVSWSTGAQHSGTWGYAIKYTGS</sequence>
<organism evidence="1 2">
    <name type="scientific">Pseudomonas phage PSV3</name>
    <dbReference type="NCBI Taxonomy" id="3003632"/>
    <lineage>
        <taxon>Viruses</taxon>
        <taxon>Duplodnaviria</taxon>
        <taxon>Heunggongvirae</taxon>
        <taxon>Uroviricota</taxon>
        <taxon>Caudoviricetes</taxon>
        <taxon>Jondennisvirinae</taxon>
        <taxon>Septimatrevirus</taxon>
    </lineage>
</organism>
<evidence type="ECO:0000313" key="2">
    <source>
        <dbReference type="Proteomes" id="UP001212357"/>
    </source>
</evidence>
<evidence type="ECO:0008006" key="3">
    <source>
        <dbReference type="Google" id="ProtNLM"/>
    </source>
</evidence>
<gene>
    <name evidence="1" type="ORF">PSV3_00051</name>
</gene>
<accession>A0AAE9VW66</accession>
<reference evidence="1" key="1">
    <citation type="submission" date="2022-10" db="EMBL/GenBank/DDBJ databases">
        <authorList>
            <person name="Li J.H."/>
            <person name="Ding Y.F."/>
            <person name="Wei Y.L."/>
        </authorList>
    </citation>
    <scope>NUCLEOTIDE SEQUENCE</scope>
</reference>
<name>A0AAE9VW66_9CAUD</name>
<evidence type="ECO:0000313" key="1">
    <source>
        <dbReference type="EMBL" id="WBF76753.1"/>
    </source>
</evidence>
<proteinExistence type="predicted"/>
<dbReference type="Proteomes" id="UP001212357">
    <property type="component" value="Segment"/>
</dbReference>
<keyword evidence="2" id="KW-1185">Reference proteome</keyword>
<dbReference type="EMBL" id="OP712460">
    <property type="protein sequence ID" value="WBF76753.1"/>
    <property type="molecule type" value="Genomic_DNA"/>
</dbReference>